<dbReference type="Pfam" id="PF20431">
    <property type="entry name" value="E_motif"/>
    <property type="match status" value="1"/>
</dbReference>
<evidence type="ECO:0000313" key="3">
    <source>
        <dbReference type="EMBL" id="CAL1397099.1"/>
    </source>
</evidence>
<name>A0AAV2FFQ3_9ROSI</name>
<evidence type="ECO:0000256" key="1">
    <source>
        <dbReference type="ARBA" id="ARBA00022737"/>
    </source>
</evidence>
<proteinExistence type="predicted"/>
<feature type="repeat" description="PPR" evidence="2">
    <location>
        <begin position="400"/>
        <end position="434"/>
    </location>
</feature>
<dbReference type="GO" id="GO:0009451">
    <property type="term" value="P:RNA modification"/>
    <property type="evidence" value="ECO:0007669"/>
    <property type="project" value="InterPro"/>
</dbReference>
<dbReference type="Gene3D" id="1.25.40.10">
    <property type="entry name" value="Tetratricopeptide repeat domain"/>
    <property type="match status" value="4"/>
</dbReference>
<gene>
    <name evidence="3" type="ORF">LTRI10_LOCUS37424</name>
</gene>
<dbReference type="NCBIfam" id="TIGR00756">
    <property type="entry name" value="PPR"/>
    <property type="match status" value="6"/>
</dbReference>
<dbReference type="Proteomes" id="UP001497516">
    <property type="component" value="Chromosome 6"/>
</dbReference>
<dbReference type="Pfam" id="PF13041">
    <property type="entry name" value="PPR_2"/>
    <property type="match status" value="4"/>
</dbReference>
<organism evidence="3 4">
    <name type="scientific">Linum trigynum</name>
    <dbReference type="NCBI Taxonomy" id="586398"/>
    <lineage>
        <taxon>Eukaryota</taxon>
        <taxon>Viridiplantae</taxon>
        <taxon>Streptophyta</taxon>
        <taxon>Embryophyta</taxon>
        <taxon>Tracheophyta</taxon>
        <taxon>Spermatophyta</taxon>
        <taxon>Magnoliopsida</taxon>
        <taxon>eudicotyledons</taxon>
        <taxon>Gunneridae</taxon>
        <taxon>Pentapetalae</taxon>
        <taxon>rosids</taxon>
        <taxon>fabids</taxon>
        <taxon>Malpighiales</taxon>
        <taxon>Linaceae</taxon>
        <taxon>Linum</taxon>
    </lineage>
</organism>
<dbReference type="InterPro" id="IPR002885">
    <property type="entry name" value="PPR_rpt"/>
</dbReference>
<dbReference type="EMBL" id="OZ034819">
    <property type="protein sequence ID" value="CAL1397099.1"/>
    <property type="molecule type" value="Genomic_DNA"/>
</dbReference>
<dbReference type="FunFam" id="1.25.40.10:FF:000441">
    <property type="entry name" value="Pentatricopeptide repeat-containing protein mitochondrial"/>
    <property type="match status" value="1"/>
</dbReference>
<sequence>MHSYLFQITSKIASLSRSGFLCQARKLFDEMPSRDTVAWNAMLTGYSQLGLHREALSLFHDMRLSNAKPDDFTFTATLSACAGLGSFRNGTKIHGLVVVVGCGSSLPVNNSLVDMYGKCFDPISASNVFREMNGVNEVTWCSLLYAHANSGMLTEARQVFGLMPERIDVAWNIMISGFGKYGETESCLNLLGQMRESSCCPDQFTYSAIITACAESLDFVQGTVIHAVVMRTGWSSAMEVKNSLLWLYAKLGSLTEAVKVFQSPGILTQVSWNAMIDAYMKSGETQKAFSAFGQMPEKNAVSWTSMISGYAQNGCGEEALNFFTHMVRDGLLPDDYTFGAALHACSTMALIVHGRMVHGSIIHSGFHTCAYIGNGLVNMYAKCGDLDSSIMAFDDIYKKDIVSFNTMVFALGLHGKGNQALQLYEDMLESGLKPDKLTFIGLLMSCSHSGMVEKGRMLFDSMSSVHSLSYDVHHVACMVDLLGRAGYLSEARDWASNMISSCEALLGACSVHGEVAMAASVGEVMKSVQPGNETSYVLQSNVYCASGQWEQAELLRKAMAEEGLKKPPGCSWIEVGNKLTSFVAGNCWAVSCNGELRETLYSLENEMRNFGRHFLVI</sequence>
<dbReference type="AlphaFoldDB" id="A0AAV2FFQ3"/>
<dbReference type="GO" id="GO:0003723">
    <property type="term" value="F:RNA binding"/>
    <property type="evidence" value="ECO:0007669"/>
    <property type="project" value="InterPro"/>
</dbReference>
<evidence type="ECO:0000313" key="4">
    <source>
        <dbReference type="Proteomes" id="UP001497516"/>
    </source>
</evidence>
<dbReference type="Pfam" id="PF01535">
    <property type="entry name" value="PPR"/>
    <property type="match status" value="3"/>
</dbReference>
<dbReference type="InterPro" id="IPR011990">
    <property type="entry name" value="TPR-like_helical_dom_sf"/>
</dbReference>
<dbReference type="FunFam" id="1.25.40.10:FF:000090">
    <property type="entry name" value="Pentatricopeptide repeat-containing protein, chloroplastic"/>
    <property type="match status" value="1"/>
</dbReference>
<dbReference type="PANTHER" id="PTHR47926:SF465">
    <property type="entry name" value="PENTATRICOPEPTIDE REPEAT (PPR-LIKE) SUPERFAMILY PROTEIN"/>
    <property type="match status" value="1"/>
</dbReference>
<reference evidence="3 4" key="1">
    <citation type="submission" date="2024-04" db="EMBL/GenBank/DDBJ databases">
        <authorList>
            <person name="Fracassetti M."/>
        </authorList>
    </citation>
    <scope>NUCLEOTIDE SEQUENCE [LARGE SCALE GENOMIC DNA]</scope>
</reference>
<feature type="repeat" description="PPR" evidence="2">
    <location>
        <begin position="35"/>
        <end position="69"/>
    </location>
</feature>
<feature type="repeat" description="PPR" evidence="2">
    <location>
        <begin position="268"/>
        <end position="298"/>
    </location>
</feature>
<protein>
    <submittedName>
        <fullName evidence="3">Uncharacterized protein</fullName>
    </submittedName>
</protein>
<accession>A0AAV2FFQ3</accession>
<dbReference type="PROSITE" id="PS51375">
    <property type="entry name" value="PPR"/>
    <property type="match status" value="6"/>
</dbReference>
<feature type="repeat" description="PPR" evidence="2">
    <location>
        <begin position="167"/>
        <end position="201"/>
    </location>
</feature>
<dbReference type="InterPro" id="IPR046848">
    <property type="entry name" value="E_motif"/>
</dbReference>
<keyword evidence="4" id="KW-1185">Reference proteome</keyword>
<keyword evidence="1" id="KW-0677">Repeat</keyword>
<feature type="repeat" description="PPR" evidence="2">
    <location>
        <begin position="136"/>
        <end position="166"/>
    </location>
</feature>
<feature type="repeat" description="PPR" evidence="2">
    <location>
        <begin position="299"/>
        <end position="333"/>
    </location>
</feature>
<dbReference type="PANTHER" id="PTHR47926">
    <property type="entry name" value="PENTATRICOPEPTIDE REPEAT-CONTAINING PROTEIN"/>
    <property type="match status" value="1"/>
</dbReference>
<dbReference type="InterPro" id="IPR046960">
    <property type="entry name" value="PPR_At4g14850-like_plant"/>
</dbReference>
<evidence type="ECO:0000256" key="2">
    <source>
        <dbReference type="PROSITE-ProRule" id="PRU00708"/>
    </source>
</evidence>